<evidence type="ECO:0000313" key="2">
    <source>
        <dbReference type="Proteomes" id="UP001145114"/>
    </source>
</evidence>
<accession>A0ACC1HS74</accession>
<reference evidence="1" key="1">
    <citation type="submission" date="2022-06" db="EMBL/GenBank/DDBJ databases">
        <title>Phylogenomic reconstructions and comparative analyses of Kickxellomycotina fungi.</title>
        <authorList>
            <person name="Reynolds N.K."/>
            <person name="Stajich J.E."/>
            <person name="Barry K."/>
            <person name="Grigoriev I.V."/>
            <person name="Crous P."/>
            <person name="Smith M.E."/>
        </authorList>
    </citation>
    <scope>NUCLEOTIDE SEQUENCE</scope>
    <source>
        <strain evidence="1">RSA 2271</strain>
    </source>
</reference>
<dbReference type="EMBL" id="JAMZIH010000616">
    <property type="protein sequence ID" value="KAJ1679082.1"/>
    <property type="molecule type" value="Genomic_DNA"/>
</dbReference>
<organism evidence="1 2">
    <name type="scientific">Spiromyces aspiralis</name>
    <dbReference type="NCBI Taxonomy" id="68401"/>
    <lineage>
        <taxon>Eukaryota</taxon>
        <taxon>Fungi</taxon>
        <taxon>Fungi incertae sedis</taxon>
        <taxon>Zoopagomycota</taxon>
        <taxon>Kickxellomycotina</taxon>
        <taxon>Kickxellomycetes</taxon>
        <taxon>Kickxellales</taxon>
        <taxon>Kickxellaceae</taxon>
        <taxon>Spiromyces</taxon>
    </lineage>
</organism>
<dbReference type="Proteomes" id="UP001145114">
    <property type="component" value="Unassembled WGS sequence"/>
</dbReference>
<protein>
    <submittedName>
        <fullName evidence="1">Uncharacterized protein</fullName>
    </submittedName>
</protein>
<proteinExistence type="predicted"/>
<gene>
    <name evidence="1" type="ORF">EV182_002764</name>
</gene>
<name>A0ACC1HS74_9FUNG</name>
<keyword evidence="2" id="KW-1185">Reference proteome</keyword>
<sequence>MLAGPKGCSFPLDTHGRRTTPLTSMYDRHLFGGAIFVSIPDDFEDVEQTAAISHHYSYFRQAHYNEASFTNVDTGECLSIELFELADDAEGEDGIRYRFDELASYNSAQPARLNAVGKLSDDEVPNLPITAQTYYAIGEQWLVDGVKSAETNTTARRRVDTIMALFRIYEAHLDIVVGLTVPVDSDAPHAEWTPTPAAEKSPSTLTDKAVTKLKAVLESFEILDVQKLFC</sequence>
<comment type="caution">
    <text evidence="1">The sequence shown here is derived from an EMBL/GenBank/DDBJ whole genome shotgun (WGS) entry which is preliminary data.</text>
</comment>
<evidence type="ECO:0000313" key="1">
    <source>
        <dbReference type="EMBL" id="KAJ1679082.1"/>
    </source>
</evidence>